<protein>
    <recommendedName>
        <fullName evidence="2">C2H2-type domain-containing protein</fullName>
    </recommendedName>
</protein>
<dbReference type="EMBL" id="CAXLJM020000007">
    <property type="protein sequence ID" value="CAL8073892.1"/>
    <property type="molecule type" value="Genomic_DNA"/>
</dbReference>
<accession>A0ABP1PUW9</accession>
<feature type="region of interest" description="Disordered" evidence="1">
    <location>
        <begin position="13"/>
        <end position="32"/>
    </location>
</feature>
<dbReference type="InterPro" id="IPR013087">
    <property type="entry name" value="Znf_C2H2_type"/>
</dbReference>
<feature type="domain" description="C2H2-type" evidence="2">
    <location>
        <begin position="150"/>
        <end position="171"/>
    </location>
</feature>
<evidence type="ECO:0000313" key="4">
    <source>
        <dbReference type="Proteomes" id="UP001642540"/>
    </source>
</evidence>
<comment type="caution">
    <text evidence="3">The sequence shown here is derived from an EMBL/GenBank/DDBJ whole genome shotgun (WGS) entry which is preliminary data.</text>
</comment>
<reference evidence="3 4" key="1">
    <citation type="submission" date="2024-08" db="EMBL/GenBank/DDBJ databases">
        <authorList>
            <person name="Cucini C."/>
            <person name="Frati F."/>
        </authorList>
    </citation>
    <scope>NUCLEOTIDE SEQUENCE [LARGE SCALE GENOMIC DNA]</scope>
</reference>
<name>A0ABP1PUW9_9HEXA</name>
<feature type="domain" description="C2H2-type" evidence="2">
    <location>
        <begin position="229"/>
        <end position="250"/>
    </location>
</feature>
<dbReference type="SMART" id="SM00355">
    <property type="entry name" value="ZnF_C2H2"/>
    <property type="match status" value="6"/>
</dbReference>
<evidence type="ECO:0000313" key="3">
    <source>
        <dbReference type="EMBL" id="CAL8073892.1"/>
    </source>
</evidence>
<dbReference type="PROSITE" id="PS00028">
    <property type="entry name" value="ZINC_FINGER_C2H2_1"/>
    <property type="match status" value="2"/>
</dbReference>
<evidence type="ECO:0000259" key="2">
    <source>
        <dbReference type="PROSITE" id="PS00028"/>
    </source>
</evidence>
<proteinExistence type="predicted"/>
<dbReference type="Proteomes" id="UP001642540">
    <property type="component" value="Unassembled WGS sequence"/>
</dbReference>
<keyword evidence="4" id="KW-1185">Reference proteome</keyword>
<gene>
    <name evidence="3" type="ORF">ODALV1_LOCUS2741</name>
</gene>
<sequence>MDKLLCAKVDPKPWDNENAMEATDWGPESDTDSDENITFGTESNVYINHSRKPDRTTWLRKYLDRNASTLMTCEVFGCSYHTTHAVLLRYHYKTQHSSLMTNWSAHETNISSSANVSFQCPRKNCKFNARSQMVLSRHENKHKQGLTASCLLCNEICSNTEKFLNHVRIRHKIHTNQLALYDDCNEHKGILNIYRCNIESCTGFMSGVKSFYEDHLIHHLDHTSNTFSCGVCSLPLDTGRDLIAHFEQSHNKADLAIKSVNIPTTLSCDLCPYLVFNSNTIFILHHQLHHPELVTSVVDEMYPDFYKKSRRFKTFSTSPFRAEGEVECVKM</sequence>
<evidence type="ECO:0000256" key="1">
    <source>
        <dbReference type="SAM" id="MobiDB-lite"/>
    </source>
</evidence>
<organism evidence="3 4">
    <name type="scientific">Orchesella dallaii</name>
    <dbReference type="NCBI Taxonomy" id="48710"/>
    <lineage>
        <taxon>Eukaryota</taxon>
        <taxon>Metazoa</taxon>
        <taxon>Ecdysozoa</taxon>
        <taxon>Arthropoda</taxon>
        <taxon>Hexapoda</taxon>
        <taxon>Collembola</taxon>
        <taxon>Entomobryomorpha</taxon>
        <taxon>Entomobryoidea</taxon>
        <taxon>Orchesellidae</taxon>
        <taxon>Orchesellinae</taxon>
        <taxon>Orchesella</taxon>
    </lineage>
</organism>